<name>A0AAV0N9Y0_9ROSI</name>
<accession>A0AAV0N9Y0</accession>
<feature type="region of interest" description="Disordered" evidence="1">
    <location>
        <begin position="120"/>
        <end position="144"/>
    </location>
</feature>
<dbReference type="EMBL" id="CAMGYJ010000008">
    <property type="protein sequence ID" value="CAI0455151.1"/>
    <property type="molecule type" value="Genomic_DNA"/>
</dbReference>
<evidence type="ECO:0000256" key="1">
    <source>
        <dbReference type="SAM" id="MobiDB-lite"/>
    </source>
</evidence>
<feature type="compositionally biased region" description="Basic residues" evidence="1">
    <location>
        <begin position="120"/>
        <end position="136"/>
    </location>
</feature>
<protein>
    <submittedName>
        <fullName evidence="2">Uncharacterized protein</fullName>
    </submittedName>
</protein>
<sequence length="181" mass="21473">MALPLLQLRLHLLHPPSHPLDPLRPRSNPLRRLRRGHRLLRRLHPLPLRHGTLIPPPRPSHRFRLFILPHRARHPLRRLRLLPGLLPRGPAPRRPLPRQLRRESVLDDIHLFSLRRRPRQRRLRRLGQHRRRRRPIPHAPNPLPPPLPETLLLLRVAAILLNPRNLPTRHGGARPCLRPRP</sequence>
<reference evidence="2" key="1">
    <citation type="submission" date="2022-08" db="EMBL/GenBank/DDBJ databases">
        <authorList>
            <person name="Gutierrez-Valencia J."/>
        </authorList>
    </citation>
    <scope>NUCLEOTIDE SEQUENCE</scope>
</reference>
<dbReference type="Proteomes" id="UP001154282">
    <property type="component" value="Unassembled WGS sequence"/>
</dbReference>
<evidence type="ECO:0000313" key="3">
    <source>
        <dbReference type="Proteomes" id="UP001154282"/>
    </source>
</evidence>
<proteinExistence type="predicted"/>
<comment type="caution">
    <text evidence="2">The sequence shown here is derived from an EMBL/GenBank/DDBJ whole genome shotgun (WGS) entry which is preliminary data.</text>
</comment>
<organism evidence="2 3">
    <name type="scientific">Linum tenue</name>
    <dbReference type="NCBI Taxonomy" id="586396"/>
    <lineage>
        <taxon>Eukaryota</taxon>
        <taxon>Viridiplantae</taxon>
        <taxon>Streptophyta</taxon>
        <taxon>Embryophyta</taxon>
        <taxon>Tracheophyta</taxon>
        <taxon>Spermatophyta</taxon>
        <taxon>Magnoliopsida</taxon>
        <taxon>eudicotyledons</taxon>
        <taxon>Gunneridae</taxon>
        <taxon>Pentapetalae</taxon>
        <taxon>rosids</taxon>
        <taxon>fabids</taxon>
        <taxon>Malpighiales</taxon>
        <taxon>Linaceae</taxon>
        <taxon>Linum</taxon>
    </lineage>
</organism>
<dbReference type="AlphaFoldDB" id="A0AAV0N9Y0"/>
<keyword evidence="3" id="KW-1185">Reference proteome</keyword>
<evidence type="ECO:0000313" key="2">
    <source>
        <dbReference type="EMBL" id="CAI0455151.1"/>
    </source>
</evidence>
<gene>
    <name evidence="2" type="ORF">LITE_LOCUS32226</name>
</gene>